<feature type="compositionally biased region" description="Acidic residues" evidence="2">
    <location>
        <begin position="796"/>
        <end position="811"/>
    </location>
</feature>
<evidence type="ECO:0000256" key="2">
    <source>
        <dbReference type="SAM" id="MobiDB-lite"/>
    </source>
</evidence>
<dbReference type="EnsemblMetazoa" id="SCAU015923-RB">
    <property type="protein sequence ID" value="SCAU015923-PB"/>
    <property type="gene ID" value="SCAU015923"/>
</dbReference>
<organism evidence="3 4">
    <name type="scientific">Stomoxys calcitrans</name>
    <name type="common">Stable fly</name>
    <name type="synonym">Conops calcitrans</name>
    <dbReference type="NCBI Taxonomy" id="35570"/>
    <lineage>
        <taxon>Eukaryota</taxon>
        <taxon>Metazoa</taxon>
        <taxon>Ecdysozoa</taxon>
        <taxon>Arthropoda</taxon>
        <taxon>Hexapoda</taxon>
        <taxon>Insecta</taxon>
        <taxon>Pterygota</taxon>
        <taxon>Neoptera</taxon>
        <taxon>Endopterygota</taxon>
        <taxon>Diptera</taxon>
        <taxon>Brachycera</taxon>
        <taxon>Muscomorpha</taxon>
        <taxon>Muscoidea</taxon>
        <taxon>Muscidae</taxon>
        <taxon>Stomoxys</taxon>
    </lineage>
</organism>
<feature type="compositionally biased region" description="Low complexity" evidence="2">
    <location>
        <begin position="681"/>
        <end position="692"/>
    </location>
</feature>
<protein>
    <submittedName>
        <fullName evidence="3">Uncharacterized protein</fullName>
    </submittedName>
</protein>
<dbReference type="PANTHER" id="PTHR38563:SF1">
    <property type="entry name" value="FL(2)D-ASSOCIATED COMPLEX COMPONENT"/>
    <property type="match status" value="1"/>
</dbReference>
<dbReference type="InterPro" id="IPR040427">
    <property type="entry name" value="Flacc"/>
</dbReference>
<feature type="region of interest" description="Disordered" evidence="2">
    <location>
        <begin position="908"/>
        <end position="957"/>
    </location>
</feature>
<dbReference type="GO" id="GO:0036396">
    <property type="term" value="C:RNA N6-methyladenosine methyltransferase complex"/>
    <property type="evidence" value="ECO:0007669"/>
    <property type="project" value="InterPro"/>
</dbReference>
<feature type="coiled-coil region" evidence="1">
    <location>
        <begin position="873"/>
        <end position="900"/>
    </location>
</feature>
<feature type="compositionally biased region" description="Gly residues" evidence="2">
    <location>
        <begin position="478"/>
        <end position="493"/>
    </location>
</feature>
<dbReference type="STRING" id="35570.A0A1I8QCM6"/>
<feature type="compositionally biased region" description="Basic and acidic residues" evidence="2">
    <location>
        <begin position="1"/>
        <end position="10"/>
    </location>
</feature>
<feature type="compositionally biased region" description="Low complexity" evidence="2">
    <location>
        <begin position="21"/>
        <end position="41"/>
    </location>
</feature>
<name>A0A1I8QCM6_STOCA</name>
<feature type="compositionally biased region" description="Basic and acidic residues" evidence="2">
    <location>
        <begin position="366"/>
        <end position="456"/>
    </location>
</feature>
<feature type="compositionally biased region" description="Basic and acidic residues" evidence="2">
    <location>
        <begin position="524"/>
        <end position="551"/>
    </location>
</feature>
<keyword evidence="4" id="KW-1185">Reference proteome</keyword>
<evidence type="ECO:0000256" key="1">
    <source>
        <dbReference type="SAM" id="Coils"/>
    </source>
</evidence>
<feature type="compositionally biased region" description="Low complexity" evidence="2">
    <location>
        <begin position="569"/>
        <end position="580"/>
    </location>
</feature>
<feature type="compositionally biased region" description="Basic and acidic residues" evidence="2">
    <location>
        <begin position="767"/>
        <end position="779"/>
    </location>
</feature>
<accession>A0A1I8QCM6</accession>
<reference evidence="3" key="1">
    <citation type="submission" date="2020-05" db="UniProtKB">
        <authorList>
            <consortium name="EnsemblMetazoa"/>
        </authorList>
    </citation>
    <scope>IDENTIFICATION</scope>
    <source>
        <strain evidence="3">USDA</strain>
    </source>
</reference>
<dbReference type="PANTHER" id="PTHR38563">
    <property type="entry name" value="FL(2)D-ASSOCIATED COMPLEX COMPONENT"/>
    <property type="match status" value="1"/>
</dbReference>
<dbReference type="AlphaFoldDB" id="A0A1I8QCM6"/>
<feature type="region of interest" description="Disordered" evidence="2">
    <location>
        <begin position="1"/>
        <end position="301"/>
    </location>
</feature>
<feature type="compositionally biased region" description="Acidic residues" evidence="2">
    <location>
        <begin position="919"/>
        <end position="933"/>
    </location>
</feature>
<feature type="compositionally biased region" description="Basic and acidic residues" evidence="2">
    <location>
        <begin position="136"/>
        <end position="156"/>
    </location>
</feature>
<feature type="compositionally biased region" description="Basic residues" evidence="2">
    <location>
        <begin position="123"/>
        <end position="135"/>
    </location>
</feature>
<sequence>MDKKSKEALRRYKKARKAESSSESSSSSDSDSGSSSSYSSSDSERRHRHKKSRQPGLRRSSSSSGDERHKRDKERRCQKKLEAKRNHLKRKLKEAKLKKKAAAAAAALSGHSHRALSPATQAKLKKLAERKHLRAASKERREREKEKHRALREREREHHHRSSRSPTKITKIRIHQDVNRQKTPPRMHHQLMSREKIIIQTRTRDRTPSAERERLRHEKMRHDDLARERERREREAARDKERAEALARCQERQRERERLAREKIRREEEEKYGKPVSERLLARGPDREMGSRGFDSRDRSLERAKRDIDPYEHGYVRKHRADEYEEESERRAILEREEMLREREYLARRRELSPTEYAGPSSSSRMRGDPRDMYPEDERDRAYKRPFLEEGRSSSRDQWLSEREMRARGDMHDPRDYRELEAEHLYPEERDRLPPPRERERPYVGRAAADWKRKEWIGSPREWPSEEPTSTPHTSARGIGGGGFGTTKRGGGSVLPVKIAPPSARDQRPTSEPDWDAEEGQIEVSKKPEVPARDSWLEHDKRDIPEGREKIPPSSRPWSQDWREREEASVSSGPPSYSRGPPGPMIHHPRGERGGRGGYRRGGHIIHGERVPGIHSFRAHHPPALLSLPTSGAFHEGGSPRFPNKRNMTYTNPNILKKQQAALAAAKAGTTNPSILVAAAKAATQSTASGTTNPSILGQGPAMGRNAGQADDKPEAGEIVGELDDKPSATEADAGREQQGEQTAESAADKEKKSGELSEISDSDDDILNKTEKKAKLDNEDSSSQSKPEREATEDKADDEELMDFEEISDGELEEERAAKGVGDALGVDWSSLVAETKRLPSYQTTTAKQKWQPHRIILDVGISMRMAGDYAKQLLINAKQQLEEELKEEATVKGEVKDEATNAIKSEIKDEVSSLSTLDDDSQTPVENDENSTSDIKPKEEKLETKPPISDLSPTETINIESLPPLACMQVAQRKLQMERNNLIANACGMNSRALSARQDLKLRRQLCGLPARECPISRNIPATSDKLKAMALAAFQRTLEVK</sequence>
<feature type="region of interest" description="Disordered" evidence="2">
    <location>
        <begin position="346"/>
        <end position="651"/>
    </location>
</feature>
<dbReference type="VEuPathDB" id="VectorBase:SCAU015923"/>
<feature type="compositionally biased region" description="Basic residues" evidence="2">
    <location>
        <begin position="86"/>
        <end position="101"/>
    </location>
</feature>
<dbReference type="GO" id="GO:0016556">
    <property type="term" value="P:mRNA modification"/>
    <property type="evidence" value="ECO:0007669"/>
    <property type="project" value="InterPro"/>
</dbReference>
<feature type="compositionally biased region" description="Basic and acidic residues" evidence="2">
    <location>
        <begin position="723"/>
        <end position="739"/>
    </location>
</feature>
<keyword evidence="1" id="KW-0175">Coiled coil</keyword>
<feature type="compositionally biased region" description="Basic and acidic residues" evidence="2">
    <location>
        <begin position="747"/>
        <end position="756"/>
    </location>
</feature>
<evidence type="ECO:0000313" key="4">
    <source>
        <dbReference type="Proteomes" id="UP000095300"/>
    </source>
</evidence>
<dbReference type="Proteomes" id="UP000095300">
    <property type="component" value="Unassembled WGS sequence"/>
</dbReference>
<feature type="region of interest" description="Disordered" evidence="2">
    <location>
        <begin position="681"/>
        <end position="811"/>
    </location>
</feature>
<dbReference type="OrthoDB" id="6022762at2759"/>
<feature type="compositionally biased region" description="Basic and acidic residues" evidence="2">
    <location>
        <begin position="192"/>
        <end position="301"/>
    </location>
</feature>
<evidence type="ECO:0000313" key="3">
    <source>
        <dbReference type="EnsemblMetazoa" id="SCAU015923-PB"/>
    </source>
</evidence>
<dbReference type="KEGG" id="scac:106088877"/>
<gene>
    <name evidence="3" type="primary">106088877</name>
</gene>
<feature type="compositionally biased region" description="Basic and acidic residues" evidence="2">
    <location>
        <begin position="937"/>
        <end position="946"/>
    </location>
</feature>
<proteinExistence type="predicted"/>